<feature type="compositionally biased region" description="Pro residues" evidence="6">
    <location>
        <begin position="442"/>
        <end position="458"/>
    </location>
</feature>
<evidence type="ECO:0000256" key="1">
    <source>
        <dbReference type="ARBA" id="ARBA00004141"/>
    </source>
</evidence>
<evidence type="ECO:0000256" key="3">
    <source>
        <dbReference type="ARBA" id="ARBA00022692"/>
    </source>
</evidence>
<protein>
    <submittedName>
        <fullName evidence="8">Eukaryotic membrane protein family-domain-containing protein</fullName>
    </submittedName>
</protein>
<comment type="subcellular location">
    <subcellularLocation>
        <location evidence="1">Membrane</location>
        <topology evidence="1">Multi-pass membrane protein</topology>
    </subcellularLocation>
</comment>
<feature type="compositionally biased region" description="Basic residues" evidence="6">
    <location>
        <begin position="110"/>
        <end position="120"/>
    </location>
</feature>
<dbReference type="PANTHER" id="PTHR13317">
    <property type="entry name" value="TRANSMEMBRANE ANTERIOR POSTERIOR TRANSFORMATION PROTEIN 1 HOMOLOG"/>
    <property type="match status" value="1"/>
</dbReference>
<feature type="compositionally biased region" description="Polar residues" evidence="6">
    <location>
        <begin position="213"/>
        <end position="224"/>
    </location>
</feature>
<dbReference type="AlphaFoldDB" id="A0A433QVF3"/>
<name>A0A433QVF3_9FUNG</name>
<evidence type="ECO:0000256" key="7">
    <source>
        <dbReference type="SAM" id="Phobius"/>
    </source>
</evidence>
<feature type="transmembrane region" description="Helical" evidence="7">
    <location>
        <begin position="532"/>
        <end position="550"/>
    </location>
</feature>
<evidence type="ECO:0000256" key="4">
    <source>
        <dbReference type="ARBA" id="ARBA00022989"/>
    </source>
</evidence>
<dbReference type="EMBL" id="RBNJ01000992">
    <property type="protein sequence ID" value="RUS33715.1"/>
    <property type="molecule type" value="Genomic_DNA"/>
</dbReference>
<feature type="compositionally biased region" description="Polar residues" evidence="6">
    <location>
        <begin position="369"/>
        <end position="383"/>
    </location>
</feature>
<evidence type="ECO:0000313" key="8">
    <source>
        <dbReference type="EMBL" id="RUS33715.1"/>
    </source>
</evidence>
<keyword evidence="5 7" id="KW-0472">Membrane</keyword>
<dbReference type="InterPro" id="IPR008010">
    <property type="entry name" value="Tatp1"/>
</dbReference>
<feature type="compositionally biased region" description="Polar residues" evidence="6">
    <location>
        <begin position="133"/>
        <end position="145"/>
    </location>
</feature>
<keyword evidence="4 7" id="KW-1133">Transmembrane helix</keyword>
<feature type="transmembrane region" description="Helical" evidence="7">
    <location>
        <begin position="1006"/>
        <end position="1039"/>
    </location>
</feature>
<feature type="compositionally biased region" description="Low complexity" evidence="6">
    <location>
        <begin position="391"/>
        <end position="407"/>
    </location>
</feature>
<dbReference type="Pfam" id="PF05346">
    <property type="entry name" value="DUF747"/>
    <property type="match status" value="1"/>
</dbReference>
<feature type="compositionally biased region" description="Polar residues" evidence="6">
    <location>
        <begin position="272"/>
        <end position="285"/>
    </location>
</feature>
<feature type="compositionally biased region" description="Basic and acidic residues" evidence="6">
    <location>
        <begin position="122"/>
        <end position="132"/>
    </location>
</feature>
<dbReference type="PANTHER" id="PTHR13317:SF4">
    <property type="entry name" value="TRANSMEMBRANE ANTERIOR POSTERIOR TRANSFORMATION PROTEIN 1 HOMOLOG"/>
    <property type="match status" value="1"/>
</dbReference>
<feature type="compositionally biased region" description="Low complexity" evidence="6">
    <location>
        <begin position="242"/>
        <end position="252"/>
    </location>
</feature>
<proteinExistence type="inferred from homology"/>
<keyword evidence="3 7" id="KW-0812">Transmembrane</keyword>
<dbReference type="Proteomes" id="UP000274822">
    <property type="component" value="Unassembled WGS sequence"/>
</dbReference>
<reference evidence="8 9" key="1">
    <citation type="journal article" date="2018" name="New Phytol.">
        <title>Phylogenomics of Endogonaceae and evolution of mycorrhizas within Mucoromycota.</title>
        <authorList>
            <person name="Chang Y."/>
            <person name="Desiro A."/>
            <person name="Na H."/>
            <person name="Sandor L."/>
            <person name="Lipzen A."/>
            <person name="Clum A."/>
            <person name="Barry K."/>
            <person name="Grigoriev I.V."/>
            <person name="Martin F.M."/>
            <person name="Stajich J.E."/>
            <person name="Smith M.E."/>
            <person name="Bonito G."/>
            <person name="Spatafora J.W."/>
        </authorList>
    </citation>
    <scope>NUCLEOTIDE SEQUENCE [LARGE SCALE GENOMIC DNA]</scope>
    <source>
        <strain evidence="8 9">AD002</strain>
    </source>
</reference>
<keyword evidence="9" id="KW-1185">Reference proteome</keyword>
<feature type="compositionally biased region" description="Low complexity" evidence="6">
    <location>
        <begin position="150"/>
        <end position="186"/>
    </location>
</feature>
<accession>A0A433QVF3</accession>
<dbReference type="GO" id="GO:0005789">
    <property type="term" value="C:endoplasmic reticulum membrane"/>
    <property type="evidence" value="ECO:0007669"/>
    <property type="project" value="TreeGrafter"/>
</dbReference>
<feature type="compositionally biased region" description="Low complexity" evidence="6">
    <location>
        <begin position="349"/>
        <end position="368"/>
    </location>
</feature>
<evidence type="ECO:0000256" key="5">
    <source>
        <dbReference type="ARBA" id="ARBA00023136"/>
    </source>
</evidence>
<feature type="region of interest" description="Disordered" evidence="6">
    <location>
        <begin position="1"/>
        <end position="20"/>
    </location>
</feature>
<comment type="similarity">
    <text evidence="2">Belongs to the TAPT1 family.</text>
</comment>
<gene>
    <name evidence="8" type="ORF">BC938DRAFT_484267</name>
</gene>
<evidence type="ECO:0000313" key="9">
    <source>
        <dbReference type="Proteomes" id="UP000274822"/>
    </source>
</evidence>
<sequence>MTPNTFNDRYPHRGLTASMNKMVVGRHSNTSRQRPSHPSKPPTQNWIATFTRQSHDSVFPYKFIQSTPIHPQRVCIPPPVMTSTPPEHPVGPTILLPPQWPDDLDGFQPSHHRQRRKSRQHSVSDIESDAKSLSDTASPPTSFNSPRLVPSASISSPIPRTPPTSSSSSGLSKTRPSPKLSTSSSLPATTANAFALLDSSNAQRYKTTIEDGSPNTSPRVSPTTARRKRKSKAGHPTPPGTPLTVSPSTSTSSIVVTPVMRATGSLPPTPVSPSFSYNTEASAPTGSDAKTDNKLNRHTSVDSFHPIEHSLPITSLSSLSTDQLVPPISPESHELTTVLERPEEESEDVPSVSFITAPETDTTTTLSTQEPISTMRLSTSAPNTARYRSYSIPASADASPNSSAPPSLHVQRRPSPSDPPTALPYVNPDLDSTTAETQTTVPIPPPKPVTETEIPPPTISAANIKPVTPLMAAQHTEIPTFTIWDYLRDELMASDFDAQQELKRERVTNFLGVPAAIEKLLLFGYFVCLDSFLYTFTILPMRFTIALFYLSRNTARDANAWWKGRAERRYVEGFSRASMASMTRSPPTPAYVALAPDLNRLSSQLKSSQKCDLLKGILVLVTCLAMGHVDTSRMYHSIRGQAVIKLYVIFNVLEICDRLCCSFGTDILDALFSKSTLGDQARDEDEDGSHHHKHLRPVTFFCLALGYMLTHTMVLFFQMVTLNVAINFYSNALLTLLISNQFVEIKASVFKKFERENLFQLSCSDIVERFQQSIFLFLITVRNVIELSDSPPSPFSILPSTFVPLFKLPATTFDSLLTPVVMVIVSELVVDWLKHAFITKFNQIRPSVYEKYIDVLCKDLVVGSPGRAGGRKNTFVDQSPMVSRRIGFPALPLACVVSSNVPIPDRASPDCINPLIPLVLALYTSPREVIRIMVQTFYMIQPHSSPPTSSYPLEPMAFPTPDPATPTPGSMLEEIIVSIAQSGISGALVFEWINRWPVVFEWGRRIWSVLVWGGAFAIFGACLIAVKLVVGTNLLTFAYRRYATMQQRDESEAEKEKEMKRMGKEEKEYSTQLRTFLNDPRDNLLGVSPAKLTLENIERFSMYRSQIP</sequence>
<evidence type="ECO:0000256" key="6">
    <source>
        <dbReference type="SAM" id="MobiDB-lite"/>
    </source>
</evidence>
<feature type="transmembrane region" description="Helical" evidence="7">
    <location>
        <begin position="698"/>
        <end position="720"/>
    </location>
</feature>
<feature type="region of interest" description="Disordered" evidence="6">
    <location>
        <begin position="207"/>
        <end position="252"/>
    </location>
</feature>
<feature type="region of interest" description="Disordered" evidence="6">
    <location>
        <begin position="264"/>
        <end position="296"/>
    </location>
</feature>
<organism evidence="8 9">
    <name type="scientific">Jimgerdemannia flammicorona</name>
    <dbReference type="NCBI Taxonomy" id="994334"/>
    <lineage>
        <taxon>Eukaryota</taxon>
        <taxon>Fungi</taxon>
        <taxon>Fungi incertae sedis</taxon>
        <taxon>Mucoromycota</taxon>
        <taxon>Mucoromycotina</taxon>
        <taxon>Endogonomycetes</taxon>
        <taxon>Endogonales</taxon>
        <taxon>Endogonaceae</taxon>
        <taxon>Jimgerdemannia</taxon>
    </lineage>
</organism>
<comment type="caution">
    <text evidence="8">The sequence shown here is derived from an EMBL/GenBank/DDBJ whole genome shotgun (WGS) entry which is preliminary data.</text>
</comment>
<evidence type="ECO:0000256" key="2">
    <source>
        <dbReference type="ARBA" id="ARBA00008803"/>
    </source>
</evidence>
<feature type="region of interest" description="Disordered" evidence="6">
    <location>
        <begin position="321"/>
        <end position="461"/>
    </location>
</feature>
<feature type="region of interest" description="Disordered" evidence="6">
    <location>
        <begin position="77"/>
        <end position="186"/>
    </location>
</feature>